<keyword evidence="2" id="KW-1185">Reference proteome</keyword>
<dbReference type="Proteomes" id="UP000299084">
    <property type="component" value="Unassembled WGS sequence"/>
</dbReference>
<dbReference type="GO" id="GO:0016301">
    <property type="term" value="F:kinase activity"/>
    <property type="evidence" value="ECO:0007669"/>
    <property type="project" value="UniProtKB-KW"/>
</dbReference>
<reference evidence="1 2" key="1">
    <citation type="journal article" date="2019" name="Mol. Ecol. Resour.">
        <title>Improving Illumina assemblies with Hi-C and long reads: an example with the North African dromedary.</title>
        <authorList>
            <person name="Elbers J.P."/>
            <person name="Rogers M.F."/>
            <person name="Perelman P.L."/>
            <person name="Proskuryakova A.A."/>
            <person name="Serdyukova N.A."/>
            <person name="Johnson W.E."/>
            <person name="Horin P."/>
            <person name="Corander J."/>
            <person name="Murphy D."/>
            <person name="Burger P.A."/>
        </authorList>
    </citation>
    <scope>NUCLEOTIDE SEQUENCE [LARGE SCALE GENOMIC DNA]</scope>
    <source>
        <strain evidence="1">Drom800</strain>
        <tissue evidence="1">Blood</tissue>
    </source>
</reference>
<feature type="non-terminal residue" evidence="1">
    <location>
        <position position="1"/>
    </location>
</feature>
<name>A0A5N4CR04_CAMDR</name>
<accession>A0A5N4CR04</accession>
<keyword evidence="1" id="KW-0418">Kinase</keyword>
<organism evidence="1 2">
    <name type="scientific">Camelus dromedarius</name>
    <name type="common">Dromedary</name>
    <name type="synonym">Arabian camel</name>
    <dbReference type="NCBI Taxonomy" id="9838"/>
    <lineage>
        <taxon>Eukaryota</taxon>
        <taxon>Metazoa</taxon>
        <taxon>Chordata</taxon>
        <taxon>Craniata</taxon>
        <taxon>Vertebrata</taxon>
        <taxon>Euteleostomi</taxon>
        <taxon>Mammalia</taxon>
        <taxon>Eutheria</taxon>
        <taxon>Laurasiatheria</taxon>
        <taxon>Artiodactyla</taxon>
        <taxon>Tylopoda</taxon>
        <taxon>Camelidae</taxon>
        <taxon>Camelus</taxon>
    </lineage>
</organism>
<evidence type="ECO:0000313" key="1">
    <source>
        <dbReference type="EMBL" id="KAB1261273.1"/>
    </source>
</evidence>
<dbReference type="EMBL" id="JWIN03000020">
    <property type="protein sequence ID" value="KAB1261273.1"/>
    <property type="molecule type" value="Genomic_DNA"/>
</dbReference>
<sequence length="262" mass="28656">PSLQGIETVPWLLKAPTSEAEIQPRPQVTATRCHMNGHPYEATLVDGESKPVPTLQWIFEDDDPITNRSRPPPSAESRVCHGVPALLTHVHSRNAGVSRCRPGAEGPSIIRSQAPPGKVRIEDMPPFTHMYSTFCFSVSVPLRVPMWLRSPKQPLEEGKPGICQFATQAHQNPQVVWYRKPDASSQRALVVTTSRCADSRVRGLQERDPAHQNSVEVYDGPLVTLREQPPAGSIEAQPGSKCLGGLQKLKFTPPPGAAVHGI</sequence>
<dbReference type="AlphaFoldDB" id="A0A5N4CR04"/>
<proteinExistence type="predicted"/>
<gene>
    <name evidence="1" type="ORF">Cadr_000021825</name>
</gene>
<comment type="caution">
    <text evidence="1">The sequence shown here is derived from an EMBL/GenBank/DDBJ whole genome shotgun (WGS) entry which is preliminary data.</text>
</comment>
<protein>
    <submittedName>
        <fullName evidence="1">Inactive tyrosine-protein kinase 7</fullName>
    </submittedName>
</protein>
<keyword evidence="1" id="KW-0808">Transferase</keyword>
<evidence type="ECO:0000313" key="2">
    <source>
        <dbReference type="Proteomes" id="UP000299084"/>
    </source>
</evidence>